<evidence type="ECO:0000313" key="5">
    <source>
        <dbReference type="EMBL" id="SMQ65273.1"/>
    </source>
</evidence>
<accession>A0A1Y6EYE1</accession>
<feature type="binding site" evidence="4">
    <location>
        <position position="224"/>
    </location>
    <ligand>
        <name>a divalent metal cation</name>
        <dbReference type="ChEBI" id="CHEBI:60240"/>
        <label>1</label>
    </ligand>
</feature>
<feature type="binding site" evidence="4">
    <location>
        <position position="220"/>
    </location>
    <ligand>
        <name>a divalent metal cation</name>
        <dbReference type="ChEBI" id="CHEBI:60240"/>
        <label>1</label>
    </ligand>
</feature>
<dbReference type="EMBL" id="FXWH01000001">
    <property type="protein sequence ID" value="SMQ65273.1"/>
    <property type="molecule type" value="Genomic_DNA"/>
</dbReference>
<dbReference type="PANTHER" id="PTHR13799:SF14">
    <property type="entry name" value="GTP CYCLOHYDROLASE 1 TYPE 2 HOMOLOG"/>
    <property type="match status" value="1"/>
</dbReference>
<reference evidence="6" key="1">
    <citation type="submission" date="2017-04" db="EMBL/GenBank/DDBJ databases">
        <authorList>
            <person name="Varghese N."/>
            <person name="Submissions S."/>
        </authorList>
    </citation>
    <scope>NUCLEOTIDE SEQUENCE [LARGE SCALE GENOMIC DNA]</scope>
</reference>
<organism evidence="5 6">
    <name type="scientific">Pseudidiomarina planktonica</name>
    <dbReference type="NCBI Taxonomy" id="1323738"/>
    <lineage>
        <taxon>Bacteria</taxon>
        <taxon>Pseudomonadati</taxon>
        <taxon>Pseudomonadota</taxon>
        <taxon>Gammaproteobacteria</taxon>
        <taxon>Alteromonadales</taxon>
        <taxon>Idiomarinaceae</taxon>
        <taxon>Pseudidiomarina</taxon>
    </lineage>
</organism>
<evidence type="ECO:0000256" key="1">
    <source>
        <dbReference type="ARBA" id="ARBA00006964"/>
    </source>
</evidence>
<feature type="binding site" evidence="4">
    <location>
        <position position="63"/>
    </location>
    <ligand>
        <name>a divalent metal cation</name>
        <dbReference type="ChEBI" id="CHEBI:60240"/>
        <label>1</label>
    </ligand>
</feature>
<dbReference type="OrthoDB" id="9800881at2"/>
<dbReference type="FunFam" id="3.40.1390.30:FF:000002">
    <property type="entry name" value="Nif3-like dinuclear metal center protein"/>
    <property type="match status" value="1"/>
</dbReference>
<dbReference type="RefSeq" id="WP_086434328.1">
    <property type="nucleotide sequence ID" value="NZ_FXWH01000001.1"/>
</dbReference>
<dbReference type="Gene3D" id="3.40.1390.30">
    <property type="entry name" value="NIF3 (NGG1p interacting factor 3)-like"/>
    <property type="match status" value="2"/>
</dbReference>
<dbReference type="Proteomes" id="UP000194450">
    <property type="component" value="Unassembled WGS sequence"/>
</dbReference>
<dbReference type="Pfam" id="PF01784">
    <property type="entry name" value="DUF34_NIF3"/>
    <property type="match status" value="1"/>
</dbReference>
<evidence type="ECO:0000313" key="6">
    <source>
        <dbReference type="Proteomes" id="UP000194450"/>
    </source>
</evidence>
<protein>
    <recommendedName>
        <fullName evidence="2">GTP cyclohydrolase 1 type 2 homolog</fullName>
    </recommendedName>
</protein>
<keyword evidence="3 4" id="KW-0479">Metal-binding</keyword>
<dbReference type="InterPro" id="IPR002678">
    <property type="entry name" value="DUF34/NIF3"/>
</dbReference>
<dbReference type="InterPro" id="IPR036069">
    <property type="entry name" value="DUF34/NIF3_sf"/>
</dbReference>
<dbReference type="SUPFAM" id="SSF102705">
    <property type="entry name" value="NIF3 (NGG1p interacting factor 3)-like"/>
    <property type="match status" value="1"/>
</dbReference>
<evidence type="ECO:0000256" key="2">
    <source>
        <dbReference type="ARBA" id="ARBA00022112"/>
    </source>
</evidence>
<dbReference type="GO" id="GO:0005737">
    <property type="term" value="C:cytoplasm"/>
    <property type="evidence" value="ECO:0007669"/>
    <property type="project" value="TreeGrafter"/>
</dbReference>
<keyword evidence="6" id="KW-1185">Reference proteome</keyword>
<dbReference type="AlphaFoldDB" id="A0A1Y6EYE1"/>
<name>A0A1Y6EYE1_9GAMM</name>
<dbReference type="GO" id="GO:0046872">
    <property type="term" value="F:metal ion binding"/>
    <property type="evidence" value="ECO:0007669"/>
    <property type="project" value="UniProtKB-KW"/>
</dbReference>
<evidence type="ECO:0000256" key="4">
    <source>
        <dbReference type="PIRSR" id="PIRSR602678-1"/>
    </source>
</evidence>
<proteinExistence type="inferred from homology"/>
<dbReference type="PANTHER" id="PTHR13799">
    <property type="entry name" value="NGG1 INTERACTING FACTOR 3"/>
    <property type="match status" value="1"/>
</dbReference>
<feature type="binding site" evidence="4">
    <location>
        <position position="101"/>
    </location>
    <ligand>
        <name>a divalent metal cation</name>
        <dbReference type="ChEBI" id="CHEBI:60240"/>
        <label>1</label>
    </ligand>
</feature>
<comment type="similarity">
    <text evidence="1">Belongs to the GTP cyclohydrolase I type 2/NIF3 family.</text>
</comment>
<sequence length="252" mass="27169">MQREQLTRILDELMQPETMTDYCPNGLQVEGRSQITKIVSGVTASQAFVNAAIAAKADAVLVHHGYFWKGENAAITGMKKQRIAALLAADINVYAYHLPLDVHPTLGNNAQLAELMNWQVDGALAEVSPHGVVMHGRLAEPVTGEVLAEQLGEQLQRPVTCAVHHTHRPVQTLAWCTGGGQGFIDNAAAAGIDCFITGEVSEQTIHSAREQGIDFIAAGHHATERYGVQALGNYLAAEHGLVHEFIEIDNPA</sequence>
<dbReference type="NCBIfam" id="TIGR00486">
    <property type="entry name" value="YbgI_SA1388"/>
    <property type="match status" value="1"/>
</dbReference>
<gene>
    <name evidence="5" type="ORF">SAMN06297229_1227</name>
</gene>
<feature type="binding site" evidence="4">
    <location>
        <position position="64"/>
    </location>
    <ligand>
        <name>a divalent metal cation</name>
        <dbReference type="ChEBI" id="CHEBI:60240"/>
        <label>2</label>
    </ligand>
</feature>
<evidence type="ECO:0000256" key="3">
    <source>
        <dbReference type="ARBA" id="ARBA00022723"/>
    </source>
</evidence>